<evidence type="ECO:0000256" key="1">
    <source>
        <dbReference type="SAM" id="MobiDB-lite"/>
    </source>
</evidence>
<evidence type="ECO:0000313" key="2">
    <source>
        <dbReference type="EMBL" id="ACL54169.1"/>
    </source>
</evidence>
<accession>B8A1X0</accession>
<feature type="compositionally biased region" description="Basic residues" evidence="1">
    <location>
        <begin position="1"/>
        <end position="10"/>
    </location>
</feature>
<reference evidence="2" key="2">
    <citation type="submission" date="2012-06" db="EMBL/GenBank/DDBJ databases">
        <authorList>
            <person name="Yu Y."/>
            <person name="Currie J."/>
            <person name="Lomeli R."/>
            <person name="Angelova A."/>
            <person name="Collura K."/>
            <person name="Wissotski M."/>
            <person name="Campos D."/>
            <person name="Kudrna D."/>
            <person name="Golser W."/>
            <person name="Ashely E."/>
            <person name="Descour A."/>
            <person name="Fernandes J."/>
            <person name="Soderlund C."/>
            <person name="Walbot V."/>
        </authorList>
    </citation>
    <scope>NUCLEOTIDE SEQUENCE</scope>
    <source>
        <strain evidence="2">B73</strain>
    </source>
</reference>
<name>B8A1X0_MAIZE</name>
<feature type="region of interest" description="Disordered" evidence="1">
    <location>
        <begin position="76"/>
        <end position="187"/>
    </location>
</feature>
<protein>
    <submittedName>
        <fullName evidence="2">Uncharacterized protein</fullName>
    </submittedName>
</protein>
<dbReference type="EMBL" id="BT055562">
    <property type="protein sequence ID" value="ACL54169.1"/>
    <property type="molecule type" value="mRNA"/>
</dbReference>
<feature type="compositionally biased region" description="Acidic residues" evidence="1">
    <location>
        <begin position="117"/>
        <end position="126"/>
    </location>
</feature>
<reference evidence="2" key="1">
    <citation type="journal article" date="2009" name="PLoS Genet.">
        <title>Sequencing, mapping, and analysis of 27,455 maize full-length cDNAs.</title>
        <authorList>
            <person name="Soderlund C."/>
            <person name="Descour A."/>
            <person name="Kudrna D."/>
            <person name="Bomhoff M."/>
            <person name="Boyd L."/>
            <person name="Currie J."/>
            <person name="Angelova A."/>
            <person name="Collura K."/>
            <person name="Wissotski M."/>
            <person name="Ashley E."/>
            <person name="Morrow D."/>
            <person name="Fernandes J."/>
            <person name="Walbot V."/>
            <person name="Yu Y."/>
        </authorList>
    </citation>
    <scope>NUCLEOTIDE SEQUENCE</scope>
    <source>
        <strain evidence="2">B73</strain>
    </source>
</reference>
<feature type="compositionally biased region" description="Low complexity" evidence="1">
    <location>
        <begin position="48"/>
        <end position="62"/>
    </location>
</feature>
<feature type="compositionally biased region" description="Low complexity" evidence="1">
    <location>
        <begin position="135"/>
        <end position="150"/>
    </location>
</feature>
<proteinExistence type="evidence at transcript level"/>
<sequence>MALRTRRRSRPLSVRPAPSRTEKDAAARSRPCSTSWGGTQRRPPAPPKAAASSSARSSCAAHPLPAYSAPRILDQSGMLTGTDAGPGAPAPTPRGFCLDGAATGGDRAYGSTAEDRNGDDDGEDDAGYPPPPPQMTSASSSSTPWSAPPTGLTGVNSRCDATMERLLRPAILSSPGPGGEKGETTGL</sequence>
<organism evidence="2">
    <name type="scientific">Zea mays</name>
    <name type="common">Maize</name>
    <dbReference type="NCBI Taxonomy" id="4577"/>
    <lineage>
        <taxon>Eukaryota</taxon>
        <taxon>Viridiplantae</taxon>
        <taxon>Streptophyta</taxon>
        <taxon>Embryophyta</taxon>
        <taxon>Tracheophyta</taxon>
        <taxon>Spermatophyta</taxon>
        <taxon>Magnoliopsida</taxon>
        <taxon>Liliopsida</taxon>
        <taxon>Poales</taxon>
        <taxon>Poaceae</taxon>
        <taxon>PACMAD clade</taxon>
        <taxon>Panicoideae</taxon>
        <taxon>Andropogonodae</taxon>
        <taxon>Andropogoneae</taxon>
        <taxon>Tripsacinae</taxon>
        <taxon>Zea</taxon>
    </lineage>
</organism>
<dbReference type="AlphaFoldDB" id="B8A1X0"/>
<feature type="region of interest" description="Disordered" evidence="1">
    <location>
        <begin position="1"/>
        <end position="62"/>
    </location>
</feature>